<dbReference type="PANTHER" id="PTHR11247:SF8">
    <property type="entry name" value="PALMITOYL-PROTEIN THIOESTERASE 1"/>
    <property type="match status" value="1"/>
</dbReference>
<dbReference type="AlphaFoldDB" id="G4ZQA5"/>
<sequence>MRALSLLLLPLLASASPITNVMPSGNDVCLDESSLPSVATSLNANTLATGSDVSEKKDLPVFFFHGSQATARKRECSLTALNIQVPMAIAAVREVVASDQRFADGYIFIGHSQGAMMARAVIEQMDDHKVHTYVSLAGGGYRGKMQADLARRSMDPKLQAAYSITNLGRTPFLPMINNVNICAWFDFHCHLEKIRRKNNFLRLKEAHYFASPEDGVASPWQGIEYKEDTYGLRSLDERGALFRYTAPGVPHCCWLYDFPKFHEEGLCKFHPLYDEYAYKVLW</sequence>
<dbReference type="Pfam" id="PF02089">
    <property type="entry name" value="Palm_thioest"/>
    <property type="match status" value="1"/>
</dbReference>
<dbReference type="Proteomes" id="UP000002640">
    <property type="component" value="Unassembled WGS sequence"/>
</dbReference>
<keyword evidence="4" id="KW-1185">Reference proteome</keyword>
<dbReference type="OMA" id="APGVPHC"/>
<dbReference type="GeneID" id="20646613"/>
<dbReference type="GO" id="GO:0016790">
    <property type="term" value="F:thiolester hydrolase activity"/>
    <property type="evidence" value="ECO:0007669"/>
    <property type="project" value="TreeGrafter"/>
</dbReference>
<dbReference type="InParanoid" id="G4ZQA5"/>
<organism evidence="3 4">
    <name type="scientific">Phytophthora sojae (strain P6497)</name>
    <name type="common">Soybean stem and root rot agent</name>
    <name type="synonym">Phytophthora megasperma f. sp. glycines</name>
    <dbReference type="NCBI Taxonomy" id="1094619"/>
    <lineage>
        <taxon>Eukaryota</taxon>
        <taxon>Sar</taxon>
        <taxon>Stramenopiles</taxon>
        <taxon>Oomycota</taxon>
        <taxon>Peronosporomycetes</taxon>
        <taxon>Peronosporales</taxon>
        <taxon>Peronosporaceae</taxon>
        <taxon>Phytophthora</taxon>
    </lineage>
</organism>
<keyword evidence="2" id="KW-0732">Signal</keyword>
<dbReference type="SMR" id="G4ZQA5"/>
<dbReference type="SUPFAM" id="SSF53474">
    <property type="entry name" value="alpha/beta-Hydrolases"/>
    <property type="match status" value="1"/>
</dbReference>
<evidence type="ECO:0000256" key="2">
    <source>
        <dbReference type="SAM" id="SignalP"/>
    </source>
</evidence>
<feature type="signal peptide" evidence="2">
    <location>
        <begin position="1"/>
        <end position="15"/>
    </location>
</feature>
<evidence type="ECO:0000256" key="1">
    <source>
        <dbReference type="ARBA" id="ARBA00022801"/>
    </source>
</evidence>
<feature type="chain" id="PRO_5012723050" evidence="2">
    <location>
        <begin position="16"/>
        <end position="282"/>
    </location>
</feature>
<reference evidence="3 4" key="1">
    <citation type="journal article" date="2006" name="Science">
        <title>Phytophthora genome sequences uncover evolutionary origins and mechanisms of pathogenesis.</title>
        <authorList>
            <person name="Tyler B.M."/>
            <person name="Tripathy S."/>
            <person name="Zhang X."/>
            <person name="Dehal P."/>
            <person name="Jiang R.H."/>
            <person name="Aerts A."/>
            <person name="Arredondo F.D."/>
            <person name="Baxter L."/>
            <person name="Bensasson D."/>
            <person name="Beynon J.L."/>
            <person name="Chapman J."/>
            <person name="Damasceno C.M."/>
            <person name="Dorrance A.E."/>
            <person name="Dou D."/>
            <person name="Dickerman A.W."/>
            <person name="Dubchak I.L."/>
            <person name="Garbelotto M."/>
            <person name="Gijzen M."/>
            <person name="Gordon S.G."/>
            <person name="Govers F."/>
            <person name="Grunwald N.J."/>
            <person name="Huang W."/>
            <person name="Ivors K.L."/>
            <person name="Jones R.W."/>
            <person name="Kamoun S."/>
            <person name="Krampis K."/>
            <person name="Lamour K.H."/>
            <person name="Lee M.K."/>
            <person name="McDonald W.H."/>
            <person name="Medina M."/>
            <person name="Meijer H.J."/>
            <person name="Nordberg E.K."/>
            <person name="Maclean D.J."/>
            <person name="Ospina-Giraldo M.D."/>
            <person name="Morris P.F."/>
            <person name="Phuntumart V."/>
            <person name="Putnam N.H."/>
            <person name="Rash S."/>
            <person name="Rose J.K."/>
            <person name="Sakihama Y."/>
            <person name="Salamov A.A."/>
            <person name="Savidor A."/>
            <person name="Scheuring C.F."/>
            <person name="Smith B.M."/>
            <person name="Sobral B.W."/>
            <person name="Terry A."/>
            <person name="Torto-Alalibo T.A."/>
            <person name="Win J."/>
            <person name="Xu Z."/>
            <person name="Zhang H."/>
            <person name="Grigoriev I.V."/>
            <person name="Rokhsar D.S."/>
            <person name="Boore J.L."/>
        </authorList>
    </citation>
    <scope>NUCLEOTIDE SEQUENCE [LARGE SCALE GENOMIC DNA]</scope>
    <source>
        <strain evidence="3 4">P6497</strain>
    </source>
</reference>
<keyword evidence="1" id="KW-0378">Hydrolase</keyword>
<proteinExistence type="predicted"/>
<dbReference type="KEGG" id="psoj:PHYSODRAFT_333141"/>
<dbReference type="PANTHER" id="PTHR11247">
    <property type="entry name" value="PALMITOYL-PROTEIN THIOESTERASE/DOLICHYLDIPHOSPHATASE 1"/>
    <property type="match status" value="1"/>
</dbReference>
<dbReference type="RefSeq" id="XP_009528565.1">
    <property type="nucleotide sequence ID" value="XM_009530270.1"/>
</dbReference>
<dbReference type="STRING" id="1094619.G4ZQA5"/>
<dbReference type="Gene3D" id="3.40.50.1820">
    <property type="entry name" value="alpha/beta hydrolase"/>
    <property type="match status" value="1"/>
</dbReference>
<dbReference type="GO" id="GO:0005764">
    <property type="term" value="C:lysosome"/>
    <property type="evidence" value="ECO:0007669"/>
    <property type="project" value="TreeGrafter"/>
</dbReference>
<gene>
    <name evidence="3" type="ORF">PHYSODRAFT_333141</name>
</gene>
<protein>
    <submittedName>
        <fullName evidence="3">Uncharacterized protein</fullName>
    </submittedName>
</protein>
<evidence type="ECO:0000313" key="4">
    <source>
        <dbReference type="Proteomes" id="UP000002640"/>
    </source>
</evidence>
<dbReference type="EMBL" id="JH159155">
    <property type="protein sequence ID" value="EGZ14816.1"/>
    <property type="molecule type" value="Genomic_DNA"/>
</dbReference>
<accession>G4ZQA5</accession>
<evidence type="ECO:0000313" key="3">
    <source>
        <dbReference type="EMBL" id="EGZ14816.1"/>
    </source>
</evidence>
<dbReference type="InterPro" id="IPR029058">
    <property type="entry name" value="AB_hydrolase_fold"/>
</dbReference>
<name>G4ZQA5_PHYSP</name>